<protein>
    <submittedName>
        <fullName evidence="6">Carboxypeptidase regulatory-like domain-containing protein</fullName>
    </submittedName>
</protein>
<name>A0ABS7BLZ9_9SPHN</name>
<feature type="signal peptide" evidence="4">
    <location>
        <begin position="1"/>
        <end position="22"/>
    </location>
</feature>
<dbReference type="InterPro" id="IPR013784">
    <property type="entry name" value="Carb-bd-like_fold"/>
</dbReference>
<keyword evidence="2" id="KW-0472">Membrane</keyword>
<dbReference type="EMBL" id="JAHXZN010000001">
    <property type="protein sequence ID" value="MBW6530642.1"/>
    <property type="molecule type" value="Genomic_DNA"/>
</dbReference>
<evidence type="ECO:0000256" key="4">
    <source>
        <dbReference type="SAM" id="SignalP"/>
    </source>
</evidence>
<evidence type="ECO:0000259" key="5">
    <source>
        <dbReference type="Pfam" id="PF25183"/>
    </source>
</evidence>
<gene>
    <name evidence="6" type="ORF">KZ820_07825</name>
</gene>
<evidence type="ECO:0000256" key="1">
    <source>
        <dbReference type="ARBA" id="ARBA00004442"/>
    </source>
</evidence>
<dbReference type="Gene3D" id="2.60.40.1120">
    <property type="entry name" value="Carboxypeptidase-like, regulatory domain"/>
    <property type="match status" value="1"/>
</dbReference>
<dbReference type="Pfam" id="PF25183">
    <property type="entry name" value="OMP_b-brl_4"/>
    <property type="match status" value="1"/>
</dbReference>
<feature type="chain" id="PRO_5046701993" evidence="4">
    <location>
        <begin position="23"/>
        <end position="1098"/>
    </location>
</feature>
<keyword evidence="7" id="KW-1185">Reference proteome</keyword>
<accession>A0ABS7BLZ9</accession>
<sequence>MRNNLLVGAALVALVAPAAAMAQETTSTIRGTVTGDGAPVAGATVEVVNVPSGTRSTTTTDSKGSFNATGLRPGGPYSITVRATGYADTTVTDVTTIVAQTFDLPIELTAEGTDIVVTAASIPSARTVSQGPATVLNAEKIGTIASVNRDIRDLMRRDPLARLDDTPSGGRAVSFAGQNARFNRFTVDGVPITDNFGLNPDGLPSRRSPIPLDAIGQFQTKVAPYDVREGNFQGGVVNVILKSGTNEFHGTGFYSYSADELSGTKTKAGPGVPSGEVILPNYKYENYGAELSGPIIKDRLFFMVAGERLRAPRPIAEGPSDANAGTTIPNLSLADINNVSAIAQSRYGYDTGGVVSSNQDKDDRLVARIDANLSDTQRLALTYSYAEDSIVLTNNTSANPSSPSLGLASNAYLQGNKLHTGVIQLNSDWSDSFSTEARGFYKKYTRIQDPLQGRGFAEMRVCTAPTSDRANPGAAGAGASLNCAPGYATVSFGPDVSRQFNALSTETWGGTLQARVTREGHDLRIFTDIQHVDVFNAFLSSSNPRAGTTGSYYFDSLADFQAGNAQRFGYTNAVPSLDPNNAAAQFNYWQYAFGVQDVWSITPTLNFAYGMRYDLYGSHSRPPLNATFTQRYGFTNQEFLSGRGLFQPRFGFDWKPVREISLRGGIGIFGGGAPDVYTSNSFSNTGIASNVIDVRQINNGTYEGTGLPSQAVGQAILSNVNGGTIPTAANTYLAGGVSAAATNAVAPNFRLPSQWRGTLSLDYTPQFLGGGWTFGGDFFWSDVRDQVFWTDIRSVPTAARTPDGRVRYASLTTPTDTFNDILLTNTGRGRSYVGVARINKQFDFGLYLGASYTYQNIKDRTPATSSTAGSNYANGAFLDANGAAYGTSNDEVRHNFKYDVTFDHAFVGDYKTRLSLFGETRIGRPYSYTMQDTSSGRSAIFGTTGSNSRYLMYVPTGIDDPLVSYDSPATAATLNQFFEDSGLAKYRGKIAPRNAFNSKWFTRIDLHVGQEIPTFVGNSRFEVFADIENFTNLLNKNWGQIREYQFPYTAVAARVSCVTVGSNTCAQYRYSLPNATPSDTIYASQSLYTIRVGARFTF</sequence>
<reference evidence="6 7" key="1">
    <citation type="submission" date="2021-07" db="EMBL/GenBank/DDBJ databases">
        <title>Sphingomonas sp.</title>
        <authorList>
            <person name="Feng G."/>
            <person name="Li J."/>
            <person name="Pan M."/>
        </authorList>
    </citation>
    <scope>NUCLEOTIDE SEQUENCE [LARGE SCALE GENOMIC DNA]</scope>
    <source>
        <strain evidence="6 7">RRHST34</strain>
    </source>
</reference>
<evidence type="ECO:0000313" key="7">
    <source>
        <dbReference type="Proteomes" id="UP000759103"/>
    </source>
</evidence>
<dbReference type="InterPro" id="IPR037066">
    <property type="entry name" value="Plug_dom_sf"/>
</dbReference>
<keyword evidence="3" id="KW-0998">Cell outer membrane</keyword>
<evidence type="ECO:0000256" key="3">
    <source>
        <dbReference type="ARBA" id="ARBA00023237"/>
    </source>
</evidence>
<proteinExistence type="predicted"/>
<dbReference type="SUPFAM" id="SSF49452">
    <property type="entry name" value="Starch-binding domain-like"/>
    <property type="match status" value="1"/>
</dbReference>
<dbReference type="InterPro" id="IPR036942">
    <property type="entry name" value="Beta-barrel_TonB_sf"/>
</dbReference>
<dbReference type="Proteomes" id="UP000759103">
    <property type="component" value="Unassembled WGS sequence"/>
</dbReference>
<keyword evidence="4" id="KW-0732">Signal</keyword>
<comment type="caution">
    <text evidence="6">The sequence shown here is derived from an EMBL/GenBank/DDBJ whole genome shotgun (WGS) entry which is preliminary data.</text>
</comment>
<comment type="subcellular location">
    <subcellularLocation>
        <location evidence="1">Cell outer membrane</location>
    </subcellularLocation>
</comment>
<feature type="domain" description="TonB-dependent transporter Oar-like beta-barrel" evidence="5">
    <location>
        <begin position="240"/>
        <end position="1035"/>
    </location>
</feature>
<dbReference type="Gene3D" id="2.40.170.20">
    <property type="entry name" value="TonB-dependent receptor, beta-barrel domain"/>
    <property type="match status" value="1"/>
</dbReference>
<dbReference type="RefSeq" id="WP_219747967.1">
    <property type="nucleotide sequence ID" value="NZ_JAHXZN010000001.1"/>
</dbReference>
<dbReference type="Pfam" id="PF13620">
    <property type="entry name" value="CarboxypepD_reg"/>
    <property type="match status" value="1"/>
</dbReference>
<dbReference type="SUPFAM" id="SSF56935">
    <property type="entry name" value="Porins"/>
    <property type="match status" value="1"/>
</dbReference>
<evidence type="ECO:0000313" key="6">
    <source>
        <dbReference type="EMBL" id="MBW6530642.1"/>
    </source>
</evidence>
<evidence type="ECO:0000256" key="2">
    <source>
        <dbReference type="ARBA" id="ARBA00023136"/>
    </source>
</evidence>
<dbReference type="Gene3D" id="2.170.130.10">
    <property type="entry name" value="TonB-dependent receptor, plug domain"/>
    <property type="match status" value="1"/>
</dbReference>
<dbReference type="InterPro" id="IPR057601">
    <property type="entry name" value="Oar-like_b-barrel"/>
</dbReference>
<organism evidence="6 7">
    <name type="scientific">Sphingomonas citri</name>
    <dbReference type="NCBI Taxonomy" id="2862499"/>
    <lineage>
        <taxon>Bacteria</taxon>
        <taxon>Pseudomonadati</taxon>
        <taxon>Pseudomonadota</taxon>
        <taxon>Alphaproteobacteria</taxon>
        <taxon>Sphingomonadales</taxon>
        <taxon>Sphingomonadaceae</taxon>
        <taxon>Sphingomonas</taxon>
    </lineage>
</organism>